<evidence type="ECO:0000256" key="1">
    <source>
        <dbReference type="ARBA" id="ARBA00008520"/>
    </source>
</evidence>
<feature type="chain" id="PRO_5046480521" evidence="3">
    <location>
        <begin position="25"/>
        <end position="442"/>
    </location>
</feature>
<gene>
    <name evidence="4" type="ORF">ACFPET_15100</name>
</gene>
<dbReference type="Gene3D" id="3.40.190.10">
    <property type="entry name" value="Periplasmic binding protein-like II"/>
    <property type="match status" value="2"/>
</dbReference>
<dbReference type="SUPFAM" id="SSF53850">
    <property type="entry name" value="Periplasmic binding protein-like II"/>
    <property type="match status" value="1"/>
</dbReference>
<keyword evidence="5" id="KW-1185">Reference proteome</keyword>
<evidence type="ECO:0000256" key="3">
    <source>
        <dbReference type="SAM" id="SignalP"/>
    </source>
</evidence>
<dbReference type="PROSITE" id="PS51257">
    <property type="entry name" value="PROKAR_LIPOPROTEIN"/>
    <property type="match status" value="1"/>
</dbReference>
<dbReference type="Proteomes" id="UP001595823">
    <property type="component" value="Unassembled WGS sequence"/>
</dbReference>
<organism evidence="4 5">
    <name type="scientific">Salininema proteolyticum</name>
    <dbReference type="NCBI Taxonomy" id="1607685"/>
    <lineage>
        <taxon>Bacteria</taxon>
        <taxon>Bacillati</taxon>
        <taxon>Actinomycetota</taxon>
        <taxon>Actinomycetes</taxon>
        <taxon>Glycomycetales</taxon>
        <taxon>Glycomycetaceae</taxon>
        <taxon>Salininema</taxon>
    </lineage>
</organism>
<dbReference type="PANTHER" id="PTHR43649">
    <property type="entry name" value="ARABINOSE-BINDING PROTEIN-RELATED"/>
    <property type="match status" value="1"/>
</dbReference>
<evidence type="ECO:0000256" key="2">
    <source>
        <dbReference type="ARBA" id="ARBA00022448"/>
    </source>
</evidence>
<keyword evidence="2" id="KW-0813">Transport</keyword>
<dbReference type="EMBL" id="JBHSDK010000021">
    <property type="protein sequence ID" value="MFC4336529.1"/>
    <property type="molecule type" value="Genomic_DNA"/>
</dbReference>
<sequence length="442" mass="48596">MRTRQASRAVGTAAALGLLLTACGAPDDDGTRGEKQDAASDCDTYSEYGTFDDETVEIISTIRGEEGDEMEAAWSDFAECVGIDIQHEGTGEMEAILRQRVDGGSAPDIAMIPQPGLMRNFKDDLVPAPDDLYERAQEGWTDDWLDYGTIDGEFYAAPHSGNAKSFVWYSPSVFEENDYEIPQTWDEMIALSDRMLADGIAPWCVGSGSDQATGWPITDWIEDVVLREDVALYDDWVTNDAEFTDPRIKAAFEKAGTILTNDDYVYGGTELISSTDFKVAALPILDGECGMHRQASFLGWEEDVDVSEDGDVFVFRFPETNEGDNRMLIGGEFVAAFDGRDAVEAVRMYLASQFYHDNRLSTGPWTTARQGVDPSNATTAVNEFATEIVSDPAVTVRFDGSDLMPGEVGASVYWEAVTAWTDGDKDLDRVLADVQSAWDELK</sequence>
<proteinExistence type="inferred from homology"/>
<dbReference type="InterPro" id="IPR050490">
    <property type="entry name" value="Bact_solute-bd_prot1"/>
</dbReference>
<comment type="similarity">
    <text evidence="1">Belongs to the bacterial solute-binding protein 1 family.</text>
</comment>
<accession>A0ABV8U197</accession>
<dbReference type="RefSeq" id="WP_380622561.1">
    <property type="nucleotide sequence ID" value="NZ_JBHSDK010000021.1"/>
</dbReference>
<protein>
    <submittedName>
        <fullName evidence="4">ABC transporter substrate-binding protein</fullName>
    </submittedName>
</protein>
<keyword evidence="3" id="KW-0732">Signal</keyword>
<evidence type="ECO:0000313" key="5">
    <source>
        <dbReference type="Proteomes" id="UP001595823"/>
    </source>
</evidence>
<dbReference type="Pfam" id="PF01547">
    <property type="entry name" value="SBP_bac_1"/>
    <property type="match status" value="1"/>
</dbReference>
<reference evidence="5" key="1">
    <citation type="journal article" date="2019" name="Int. J. Syst. Evol. Microbiol.">
        <title>The Global Catalogue of Microorganisms (GCM) 10K type strain sequencing project: providing services to taxonomists for standard genome sequencing and annotation.</title>
        <authorList>
            <consortium name="The Broad Institute Genomics Platform"/>
            <consortium name="The Broad Institute Genome Sequencing Center for Infectious Disease"/>
            <person name="Wu L."/>
            <person name="Ma J."/>
        </authorList>
    </citation>
    <scope>NUCLEOTIDE SEQUENCE [LARGE SCALE GENOMIC DNA]</scope>
    <source>
        <strain evidence="5">IBRC-M 10908</strain>
    </source>
</reference>
<name>A0ABV8U197_9ACTN</name>
<comment type="caution">
    <text evidence="4">The sequence shown here is derived from an EMBL/GenBank/DDBJ whole genome shotgun (WGS) entry which is preliminary data.</text>
</comment>
<dbReference type="PANTHER" id="PTHR43649:SF29">
    <property type="entry name" value="OSMOPROTECTIVE COMPOUNDS-BINDING PROTEIN GGTB"/>
    <property type="match status" value="1"/>
</dbReference>
<dbReference type="InterPro" id="IPR006059">
    <property type="entry name" value="SBP"/>
</dbReference>
<feature type="signal peptide" evidence="3">
    <location>
        <begin position="1"/>
        <end position="24"/>
    </location>
</feature>
<evidence type="ECO:0000313" key="4">
    <source>
        <dbReference type="EMBL" id="MFC4336529.1"/>
    </source>
</evidence>